<dbReference type="GO" id="GO:0016829">
    <property type="term" value="F:lyase activity"/>
    <property type="evidence" value="ECO:0007669"/>
    <property type="project" value="UniProtKB-KW"/>
</dbReference>
<dbReference type="InterPro" id="IPR029062">
    <property type="entry name" value="Class_I_gatase-like"/>
</dbReference>
<organism evidence="1 2">
    <name type="scientific">Wohlfahrtiimonas chitiniclastica</name>
    <dbReference type="NCBI Taxonomy" id="400946"/>
    <lineage>
        <taxon>Bacteria</taxon>
        <taxon>Pseudomonadati</taxon>
        <taxon>Pseudomonadota</taxon>
        <taxon>Gammaproteobacteria</taxon>
        <taxon>Cardiobacteriales</taxon>
        <taxon>Ignatzschineriaceae</taxon>
        <taxon>Wohlfahrtiimonas</taxon>
    </lineage>
</organism>
<dbReference type="RefSeq" id="WP_008314354.1">
    <property type="nucleotide sequence ID" value="NZ_JAGIBT010000004.1"/>
</dbReference>
<dbReference type="SUPFAM" id="SSF52317">
    <property type="entry name" value="Class I glutamine amidotransferase-like"/>
    <property type="match status" value="1"/>
</dbReference>
<gene>
    <name evidence="1" type="primary">elbB</name>
    <name evidence="1" type="ORF">J7561_02355</name>
</gene>
<comment type="caution">
    <text evidence="1">The sequence shown here is derived from an EMBL/GenBank/DDBJ whole genome shotgun (WGS) entry which is preliminary data.</text>
</comment>
<keyword evidence="1" id="KW-0456">Lyase</keyword>
<reference evidence="1" key="1">
    <citation type="submission" date="2021-03" db="EMBL/GenBank/DDBJ databases">
        <title>Identification and antibiotic profiling of Wohlfahrtiimonas chitiniclastica, an underestimated human pathogen.</title>
        <authorList>
            <person name="Kopf A."/>
            <person name="Bunk B."/>
            <person name="Coldewey S."/>
            <person name="Gunzer F."/>
            <person name="Riedel T."/>
            <person name="Schroettner P."/>
        </authorList>
    </citation>
    <scope>NUCLEOTIDE SEQUENCE</scope>
    <source>
        <strain evidence="1">DSM 100917</strain>
    </source>
</reference>
<dbReference type="PANTHER" id="PTHR10224">
    <property type="entry name" value="ES1 PROTEIN HOMOLOG, MITOCHONDRIAL"/>
    <property type="match status" value="1"/>
</dbReference>
<dbReference type="Gene3D" id="3.40.50.880">
    <property type="match status" value="1"/>
</dbReference>
<dbReference type="NCBIfam" id="NF008747">
    <property type="entry name" value="PRK11780.1"/>
    <property type="match status" value="1"/>
</dbReference>
<evidence type="ECO:0000313" key="2">
    <source>
        <dbReference type="Proteomes" id="UP000680020"/>
    </source>
</evidence>
<dbReference type="AlphaFoldDB" id="A0AB35BWI7"/>
<protein>
    <submittedName>
        <fullName evidence="1">Isoprenoid biosynthesis glyoxalase ElbB</fullName>
        <ecNumber evidence="1">4.2.1.-</ecNumber>
    </submittedName>
</protein>
<accession>A0AB35BWI7</accession>
<sequence>MNRKVAFFLSGSGHLDGTEITEAVTLRVALAQHGFDVVCFAPNRSQTDVINHQEQEAMPELRNILVESSRIARGNIAPIDQFDASEYVAVIMPGGFGAVKNFTNFIEKGNKATLMSDIGRALNDAIAHHLWIVAICAAPLVAAIAMRDAQKAATVSFGAAENAGNFLPALNDWNINHIDTKLHEGHTDIEHKLITSGAYMFHEATPYDISLCTGFVIEELLKQLTH</sequence>
<dbReference type="EC" id="4.2.1.-" evidence="1"/>
<dbReference type="Proteomes" id="UP000680020">
    <property type="component" value="Unassembled WGS sequence"/>
</dbReference>
<dbReference type="EMBL" id="JAGIBU010000001">
    <property type="protein sequence ID" value="MBS7824044.1"/>
    <property type="molecule type" value="Genomic_DNA"/>
</dbReference>
<evidence type="ECO:0000313" key="1">
    <source>
        <dbReference type="EMBL" id="MBS7824044.1"/>
    </source>
</evidence>
<proteinExistence type="predicted"/>
<name>A0AB35BWI7_9GAMM</name>
<dbReference type="GeneID" id="58262880"/>
<dbReference type="PANTHER" id="PTHR10224:SF12">
    <property type="entry name" value="GLYOXALASE ELBB"/>
    <property type="match status" value="1"/>
</dbReference>